<dbReference type="InterPro" id="IPR049566">
    <property type="entry name" value="WDR59_RTC1-like_RING_Znf"/>
</dbReference>
<feature type="region of interest" description="Disordered" evidence="4">
    <location>
        <begin position="436"/>
        <end position="559"/>
    </location>
</feature>
<dbReference type="SUPFAM" id="SSF50978">
    <property type="entry name" value="WD40 repeat-like"/>
    <property type="match status" value="1"/>
</dbReference>
<proteinExistence type="predicted"/>
<dbReference type="GO" id="GO:0034198">
    <property type="term" value="P:cellular response to amino acid starvation"/>
    <property type="evidence" value="ECO:0007669"/>
    <property type="project" value="TreeGrafter"/>
</dbReference>
<feature type="region of interest" description="Disordered" evidence="4">
    <location>
        <begin position="736"/>
        <end position="765"/>
    </location>
</feature>
<gene>
    <name evidence="6" type="ORF">CALVIDRAFT_506605</name>
</gene>
<evidence type="ECO:0000313" key="7">
    <source>
        <dbReference type="Proteomes" id="UP000076738"/>
    </source>
</evidence>
<dbReference type="PANTHER" id="PTHR46170">
    <property type="entry name" value="GATOR COMPLEX PROTEIN WDR59"/>
    <property type="match status" value="1"/>
</dbReference>
<dbReference type="Pfam" id="PF17120">
    <property type="entry name" value="zf-RING_16"/>
    <property type="match status" value="1"/>
</dbReference>
<feature type="compositionally biased region" description="Low complexity" evidence="4">
    <location>
        <begin position="1011"/>
        <end position="1029"/>
    </location>
</feature>
<feature type="region of interest" description="Disordered" evidence="4">
    <location>
        <begin position="779"/>
        <end position="830"/>
    </location>
</feature>
<sequence>MASSPLLPAARIPLPSSSPEVGDGPAFPGSPDDQSESSTDPSGKSTFYQKLKIDFREPVGNLSISPAGRDVVLAARKGLFIIDLEQPYSSPRFLPQGGTWEVADVQWNPHPSRAELIVSTSSQKLLIWNLYLSGKSSIDQILHAHYRAITDLNWHAYEPEVIASCGIDSWIWSWDLRQGPKPTMGFCAWNASATQVKWNRQDEHLLASSHDNCVLVWDRRKGSVPLITMRAHESKIYGIDWSRRRRNELVTCGLDKTIKFWRFDELARVPHAPLDHVPHATAAGEKEFSPTRVIHTGYPVWRARHLPFGHGVLSLPQRGENALDMWSFASPDKPVYQFEGHTNVVKEFVWRVKGGADLDHDDREFQLITWSKDHTLRGWPLERSTAEKVGFRHGAKIKVIHSRRNAPDVSFRLPPAPSPARKVTFSAPVAGRSILAGVRATPQGSLKPPRTGNDKENHKLGRGAKPKKATFHDGGFMTRGHARGRPARSGLDQMTWISSVKLEKKTDQGSTESPERDRPPSQPHSRGQSLSRASSVEKGSTRRTRSSSREPQDERPSDIAQEMANVAQTYSPRVKFERIDVTARTCTISLHGPWLESDSVFLRATFTFPSNYPRSNTLSSTPHIELEKTSSLPLRTRAYLLRHLRELRMQRRPCLEPCVRFLLGMPDTDGRFNGADPFDDDDESDDEERGRQSAREAMARKFNMNVPTARRGGATFGPNGELVYFYAPTLRILPQGGRLKTSRSPSILSRHTTLSEKARLHEHDANPLSNAMAGLLRMSQNPEGKEPEPPSRATTRAPSNDGGSGSLLGSATKPRTRGSGTSNEQGERLALRTTVISPPKVFIRDVSHFMPSDKELAKDYSCRKGDLVELCETNVSAARQHGRPDHERVWMAFLSIINVAREDRGDTDKRPTWLSLGNPLTQEIVKTLLLEAESAKDVQMLGMIACLLLQNRGRKRPREQTPTTPTFVSKPPAGPFSLKSPLEIRLQIPPPTPPHLQSSPNLNSPSPPSVPSTSSRNSSSWSSLASKLLRGTSETTPPPSGMSRTRTLSQEAHTSGSSPERAPNSIPVKSPWKASQARLTRLADRITNDATSPTGYKSLTDPVKSLAGNAGKMLVTFMSEGNQTQREHSVKTSKLKPTPEHPQMVLQWRRAPNRTSKPSFFTAAMEAHLRDFVTAYAELLLRWQLFERRAELWEASFPPQSRSQEVRDQVPDSGENLGLELRCQRCHRLGVIRPGGECAICQATSLRPKCAFCRLPVARLDRVCLLCGHCMHDRCRNSVLDRLGSATSQFVCPTGCGCRCDSSGLFYAFEEDTPEGDVTLRSGSPDTDSAVVTPRGRSAVRSAMAS</sequence>
<evidence type="ECO:0000256" key="1">
    <source>
        <dbReference type="ARBA" id="ARBA00022574"/>
    </source>
</evidence>
<dbReference type="PANTHER" id="PTHR46170:SF1">
    <property type="entry name" value="GATOR COMPLEX PROTEIN WDR59"/>
    <property type="match status" value="1"/>
</dbReference>
<dbReference type="STRING" id="1330018.A0A167GKA2"/>
<feature type="compositionally biased region" description="Low complexity" evidence="4">
    <location>
        <begin position="995"/>
        <end position="1004"/>
    </location>
</feature>
<organism evidence="6 7">
    <name type="scientific">Calocera viscosa (strain TUFC12733)</name>
    <dbReference type="NCBI Taxonomy" id="1330018"/>
    <lineage>
        <taxon>Eukaryota</taxon>
        <taxon>Fungi</taxon>
        <taxon>Dikarya</taxon>
        <taxon>Basidiomycota</taxon>
        <taxon>Agaricomycotina</taxon>
        <taxon>Dacrymycetes</taxon>
        <taxon>Dacrymycetales</taxon>
        <taxon>Dacrymycetaceae</taxon>
        <taxon>Calocera</taxon>
    </lineage>
</organism>
<evidence type="ECO:0000256" key="2">
    <source>
        <dbReference type="ARBA" id="ARBA00022737"/>
    </source>
</evidence>
<dbReference type="Gene3D" id="2.130.10.10">
    <property type="entry name" value="YVTN repeat-like/Quinoprotein amine dehydrogenase"/>
    <property type="match status" value="1"/>
</dbReference>
<dbReference type="SMART" id="SM00320">
    <property type="entry name" value="WD40"/>
    <property type="match status" value="5"/>
</dbReference>
<protein>
    <recommendedName>
        <fullName evidence="5">WDR59/RTC1-like RING zinc finger domain-containing protein</fullName>
    </recommendedName>
</protein>
<dbReference type="Proteomes" id="UP000076738">
    <property type="component" value="Unassembled WGS sequence"/>
</dbReference>
<feature type="repeat" description="WD" evidence="3">
    <location>
        <begin position="229"/>
        <end position="261"/>
    </location>
</feature>
<dbReference type="InterPro" id="IPR036322">
    <property type="entry name" value="WD40_repeat_dom_sf"/>
</dbReference>
<keyword evidence="7" id="KW-1185">Reference proteome</keyword>
<feature type="compositionally biased region" description="Basic and acidic residues" evidence="4">
    <location>
        <begin position="547"/>
        <end position="557"/>
    </location>
</feature>
<feature type="domain" description="WDR59/RTC1-like RING zinc finger" evidence="5">
    <location>
        <begin position="1247"/>
        <end position="1301"/>
    </location>
</feature>
<dbReference type="InterPro" id="IPR019775">
    <property type="entry name" value="WD40_repeat_CS"/>
</dbReference>
<feature type="compositionally biased region" description="Polar residues" evidence="4">
    <location>
        <begin position="742"/>
        <end position="752"/>
    </location>
</feature>
<dbReference type="GO" id="GO:0035591">
    <property type="term" value="F:signaling adaptor activity"/>
    <property type="evidence" value="ECO:0007669"/>
    <property type="project" value="TreeGrafter"/>
</dbReference>
<dbReference type="PROSITE" id="PS50082">
    <property type="entry name" value="WD_REPEATS_2"/>
    <property type="match status" value="1"/>
</dbReference>
<reference evidence="6 7" key="1">
    <citation type="journal article" date="2016" name="Mol. Biol. Evol.">
        <title>Comparative Genomics of Early-Diverging Mushroom-Forming Fungi Provides Insights into the Origins of Lignocellulose Decay Capabilities.</title>
        <authorList>
            <person name="Nagy L.G."/>
            <person name="Riley R."/>
            <person name="Tritt A."/>
            <person name="Adam C."/>
            <person name="Daum C."/>
            <person name="Floudas D."/>
            <person name="Sun H."/>
            <person name="Yadav J.S."/>
            <person name="Pangilinan J."/>
            <person name="Larsson K.H."/>
            <person name="Matsuura K."/>
            <person name="Barry K."/>
            <person name="Labutti K."/>
            <person name="Kuo R."/>
            <person name="Ohm R.A."/>
            <person name="Bhattacharya S.S."/>
            <person name="Shirouzu T."/>
            <person name="Yoshinaga Y."/>
            <person name="Martin F.M."/>
            <person name="Grigoriev I.V."/>
            <person name="Hibbett D.S."/>
        </authorList>
    </citation>
    <scope>NUCLEOTIDE SEQUENCE [LARGE SCALE GENOMIC DNA]</scope>
    <source>
        <strain evidence="6 7">TUFC12733</strain>
    </source>
</reference>
<dbReference type="InterPro" id="IPR015943">
    <property type="entry name" value="WD40/YVTN_repeat-like_dom_sf"/>
</dbReference>
<dbReference type="EMBL" id="KV417337">
    <property type="protein sequence ID" value="KZO90649.1"/>
    <property type="molecule type" value="Genomic_DNA"/>
</dbReference>
<keyword evidence="1 3" id="KW-0853">WD repeat</keyword>
<accession>A0A167GKA2</accession>
<evidence type="ECO:0000259" key="5">
    <source>
        <dbReference type="Pfam" id="PF17120"/>
    </source>
</evidence>
<feature type="region of interest" description="Disordered" evidence="4">
    <location>
        <begin position="1"/>
        <end position="44"/>
    </location>
</feature>
<feature type="compositionally biased region" description="Basic and acidic residues" evidence="4">
    <location>
        <begin position="501"/>
        <end position="519"/>
    </location>
</feature>
<dbReference type="GO" id="GO:0005774">
    <property type="term" value="C:vacuolar membrane"/>
    <property type="evidence" value="ECO:0007669"/>
    <property type="project" value="TreeGrafter"/>
</dbReference>
<dbReference type="GO" id="GO:1904263">
    <property type="term" value="P:positive regulation of TORC1 signaling"/>
    <property type="evidence" value="ECO:0007669"/>
    <property type="project" value="TreeGrafter"/>
</dbReference>
<dbReference type="InterPro" id="IPR001680">
    <property type="entry name" value="WD40_rpt"/>
</dbReference>
<dbReference type="OrthoDB" id="311712at2759"/>
<feature type="compositionally biased region" description="Basic and acidic residues" evidence="4">
    <location>
        <begin position="753"/>
        <end position="765"/>
    </location>
</feature>
<name>A0A167GKA2_CALVF</name>
<feature type="compositionally biased region" description="Acidic residues" evidence="4">
    <location>
        <begin position="677"/>
        <end position="687"/>
    </location>
</feature>
<feature type="region of interest" description="Disordered" evidence="4">
    <location>
        <begin position="672"/>
        <end position="693"/>
    </location>
</feature>
<evidence type="ECO:0000256" key="3">
    <source>
        <dbReference type="PROSITE-ProRule" id="PRU00221"/>
    </source>
</evidence>
<dbReference type="GO" id="GO:0035859">
    <property type="term" value="C:Seh1-associated complex"/>
    <property type="evidence" value="ECO:0007669"/>
    <property type="project" value="TreeGrafter"/>
</dbReference>
<feature type="compositionally biased region" description="Polar residues" evidence="4">
    <location>
        <begin position="523"/>
        <end position="538"/>
    </location>
</feature>
<feature type="compositionally biased region" description="Basic residues" evidence="4">
    <location>
        <begin position="460"/>
        <end position="469"/>
    </location>
</feature>
<feature type="region of interest" description="Disordered" evidence="4">
    <location>
        <begin position="1317"/>
        <end position="1337"/>
    </location>
</feature>
<feature type="region of interest" description="Disordered" evidence="4">
    <location>
        <begin position="1122"/>
        <end position="1142"/>
    </location>
</feature>
<feature type="compositionally biased region" description="Polar residues" evidence="4">
    <location>
        <begin position="1042"/>
        <end position="1058"/>
    </location>
</feature>
<feature type="region of interest" description="Disordered" evidence="4">
    <location>
        <begin position="954"/>
        <end position="1077"/>
    </location>
</feature>
<evidence type="ECO:0000256" key="4">
    <source>
        <dbReference type="SAM" id="MobiDB-lite"/>
    </source>
</evidence>
<dbReference type="InterPro" id="IPR049567">
    <property type="entry name" value="WDR59-like"/>
</dbReference>
<dbReference type="Pfam" id="PF00400">
    <property type="entry name" value="WD40"/>
    <property type="match status" value="2"/>
</dbReference>
<dbReference type="PROSITE" id="PS00678">
    <property type="entry name" value="WD_REPEATS_1"/>
    <property type="match status" value="1"/>
</dbReference>
<evidence type="ECO:0000313" key="6">
    <source>
        <dbReference type="EMBL" id="KZO90649.1"/>
    </source>
</evidence>
<keyword evidence="2" id="KW-0677">Repeat</keyword>